<comment type="caution">
    <text evidence="2">The sequence shown here is derived from an EMBL/GenBank/DDBJ whole genome shotgun (WGS) entry which is preliminary data.</text>
</comment>
<protein>
    <submittedName>
        <fullName evidence="2">Uncharacterized protein</fullName>
    </submittedName>
</protein>
<evidence type="ECO:0000313" key="3">
    <source>
        <dbReference type="Proteomes" id="UP000176527"/>
    </source>
</evidence>
<feature type="transmembrane region" description="Helical" evidence="1">
    <location>
        <begin position="584"/>
        <end position="602"/>
    </location>
</feature>
<reference evidence="2 3" key="1">
    <citation type="journal article" date="2016" name="Nat. Commun.">
        <title>Thousands of microbial genomes shed light on interconnected biogeochemical processes in an aquifer system.</title>
        <authorList>
            <person name="Anantharaman K."/>
            <person name="Brown C.T."/>
            <person name="Hug L.A."/>
            <person name="Sharon I."/>
            <person name="Castelle C.J."/>
            <person name="Probst A.J."/>
            <person name="Thomas B.C."/>
            <person name="Singh A."/>
            <person name="Wilkins M.J."/>
            <person name="Karaoz U."/>
            <person name="Brodie E.L."/>
            <person name="Williams K.H."/>
            <person name="Hubbard S.S."/>
            <person name="Banfield J.F."/>
        </authorList>
    </citation>
    <scope>NUCLEOTIDE SEQUENCE [LARGE SCALE GENOMIC DNA]</scope>
</reference>
<sequence>MNKLLFVLFTFIAFLLFPDNLFAASNRFITIVNPIRGDDFFQLEGAKPEDNFKNEWEEVKKRKLSATWLLRPDALIDKELVSLAKTLDRNQELGLFMEVTPAWTKLSGVEYRQGQNWHSAGSVFLTGYEVSERRKLIDGAFEKFKEVFGGYPKSVGAWWIDANSLSYMKEKYEIVANMDVADQYSTDNYQVWGQYFSTPFYPSKKNALMPASSIDQKIEIVTIQWANRDPFNSFGNGVLDSTYSVQANDYANKKFHSLNTEYFKKLITVYLNNPYSAFGHVTVGLENDFSWELFGEEYKKQLDVVLESQKNGASILTMSDFAHSYMSQFPKTSPPHIIFAKDPLGSNGYVLWYQNTKYRMGWFYNSSGSVIKDLRLFFDSHQELCLEKSCEQLNLATAETGSIDDVTYKNGWTIDEGRISDIKLRLIGTDLELTYTNQVGFKRSIKFLQNDISLDSQILPIPVWISRALDKPEKLINEIDEFGYQLIDSTAQIWKQVKNLFTFILFSLFAFYLPGAALLKKANIEKNHKFFLTIPVGICSFTLLAFTLGYLNFSWGIIMLPVISILFIGRDWILPKLTISKESLMAGILIIAGSLTWLATTVKNGLIFDYGMGFWGPHGHDAIWHIGLIEALKKGVPPENPAFSGDKLLNYHYFYDLLLAQASNFTGISSVDLYFRFFPILLSVTIGVIVYILAITWFKSKISALFAVFFIYFGGSFGWIITFLKDESIGGETAFWAQQGISTLINPPFAISLLIFLTGLFFFRQITEQKIQALSMVIPLVILWGSLIEFKAYAGILVLGTLVVVSIAEVFKRNIKFLIISIPIGLISFFVFYPNNSGSASLLVFSPFWLVHSMIDSPDRVGFYRLQLARMAGVESGNWFKFIASEGIGLMLFLAGNLGTRIIGLFAIRNIWPVNIYNLFIFVILILSILLPLSFTQKGASFNTIQFFYYFLIISAFLAASGMDRILKKFSIFGWILIAVLVLATIPTSLGTLMHYLPQRPPARISSLELEALNFLRSQPDGVVLSYFYDKKLRERFNEPIPLLAYESTMYLSALTGKSEYVADTVNLNILGIDYKGRLQVQKDIYSFKEPEMIKKFLKENNIKYIYLPRITNTAADETFGMRKIFENEEVILYSVI</sequence>
<proteinExistence type="predicted"/>
<name>A0A1F5KAN0_9BACT</name>
<feature type="transmembrane region" description="Helical" evidence="1">
    <location>
        <begin position="500"/>
        <end position="518"/>
    </location>
</feature>
<feature type="transmembrane region" description="Helical" evidence="1">
    <location>
        <begin position="744"/>
        <end position="763"/>
    </location>
</feature>
<gene>
    <name evidence="2" type="ORF">A3F00_00140</name>
</gene>
<evidence type="ECO:0000256" key="1">
    <source>
        <dbReference type="SAM" id="Phobius"/>
    </source>
</evidence>
<accession>A0A1F5KAN0</accession>
<organism evidence="2 3">
    <name type="scientific">Candidatus Daviesbacteria bacterium RIFCSPHIGHO2_12_FULL_37_11</name>
    <dbReference type="NCBI Taxonomy" id="1797777"/>
    <lineage>
        <taxon>Bacteria</taxon>
        <taxon>Candidatus Daviesiibacteriota</taxon>
    </lineage>
</organism>
<dbReference type="EMBL" id="MFDE01000034">
    <property type="protein sequence ID" value="OGE37888.1"/>
    <property type="molecule type" value="Genomic_DNA"/>
</dbReference>
<feature type="transmembrane region" description="Helical" evidence="1">
    <location>
        <begin position="914"/>
        <end position="935"/>
    </location>
</feature>
<feature type="transmembrane region" description="Helical" evidence="1">
    <location>
        <begin position="553"/>
        <end position="572"/>
    </location>
</feature>
<feature type="transmembrane region" description="Helical" evidence="1">
    <location>
        <begin position="972"/>
        <end position="997"/>
    </location>
</feature>
<keyword evidence="1" id="KW-0472">Membrane</keyword>
<evidence type="ECO:0000313" key="2">
    <source>
        <dbReference type="EMBL" id="OGE37888.1"/>
    </source>
</evidence>
<dbReference type="AlphaFoldDB" id="A0A1F5KAN0"/>
<feature type="transmembrane region" description="Helical" evidence="1">
    <location>
        <begin position="793"/>
        <end position="810"/>
    </location>
</feature>
<feature type="transmembrane region" description="Helical" evidence="1">
    <location>
        <begin position="530"/>
        <end position="547"/>
    </location>
</feature>
<feature type="transmembrane region" description="Helical" evidence="1">
    <location>
        <begin position="888"/>
        <end position="908"/>
    </location>
</feature>
<keyword evidence="1" id="KW-0812">Transmembrane</keyword>
<feature type="transmembrane region" description="Helical" evidence="1">
    <location>
        <begin position="673"/>
        <end position="698"/>
    </location>
</feature>
<dbReference type="Gene3D" id="3.20.20.510">
    <property type="entry name" value="Uncharacterised protein PF12979, DUF3863"/>
    <property type="match status" value="1"/>
</dbReference>
<feature type="transmembrane region" description="Helical" evidence="1">
    <location>
        <begin position="705"/>
        <end position="724"/>
    </location>
</feature>
<feature type="transmembrane region" description="Helical" evidence="1">
    <location>
        <begin position="817"/>
        <end position="833"/>
    </location>
</feature>
<feature type="transmembrane region" description="Helical" evidence="1">
    <location>
        <begin position="770"/>
        <end position="787"/>
    </location>
</feature>
<keyword evidence="1" id="KW-1133">Transmembrane helix</keyword>
<feature type="transmembrane region" description="Helical" evidence="1">
    <location>
        <begin position="947"/>
        <end position="966"/>
    </location>
</feature>
<dbReference type="Proteomes" id="UP000176527">
    <property type="component" value="Unassembled WGS sequence"/>
</dbReference>